<sequence length="114" mass="12457">MSKPDSPPSDPSPTIPVRRSHSLQIKKCRKVERRERWVVMSGGVFRLCQDWKDPASGQPWSLSTPPALHDSEHLSNAVASSSSPTSTTLPSTPDDSVKLKLSIICAKSTRGHLV</sequence>
<proteinExistence type="predicted"/>
<evidence type="ECO:0000313" key="3">
    <source>
        <dbReference type="Proteomes" id="UP000027265"/>
    </source>
</evidence>
<dbReference type="AlphaFoldDB" id="A0A067PM01"/>
<dbReference type="HOGENOM" id="CLU_2121439_0_0_1"/>
<organism evidence="2 3">
    <name type="scientific">Jaapia argillacea MUCL 33604</name>
    <dbReference type="NCBI Taxonomy" id="933084"/>
    <lineage>
        <taxon>Eukaryota</taxon>
        <taxon>Fungi</taxon>
        <taxon>Dikarya</taxon>
        <taxon>Basidiomycota</taxon>
        <taxon>Agaricomycotina</taxon>
        <taxon>Agaricomycetes</taxon>
        <taxon>Agaricomycetidae</taxon>
        <taxon>Jaapiales</taxon>
        <taxon>Jaapiaceae</taxon>
        <taxon>Jaapia</taxon>
    </lineage>
</organism>
<dbReference type="InParanoid" id="A0A067PM01"/>
<feature type="region of interest" description="Disordered" evidence="1">
    <location>
        <begin position="1"/>
        <end position="23"/>
    </location>
</feature>
<feature type="compositionally biased region" description="Low complexity" evidence="1">
    <location>
        <begin position="80"/>
        <end position="94"/>
    </location>
</feature>
<reference evidence="3" key="1">
    <citation type="journal article" date="2014" name="Proc. Natl. Acad. Sci. U.S.A.">
        <title>Extensive sampling of basidiomycete genomes demonstrates inadequacy of the white-rot/brown-rot paradigm for wood decay fungi.</title>
        <authorList>
            <person name="Riley R."/>
            <person name="Salamov A.A."/>
            <person name="Brown D.W."/>
            <person name="Nagy L.G."/>
            <person name="Floudas D."/>
            <person name="Held B.W."/>
            <person name="Levasseur A."/>
            <person name="Lombard V."/>
            <person name="Morin E."/>
            <person name="Otillar R."/>
            <person name="Lindquist E.A."/>
            <person name="Sun H."/>
            <person name="LaButti K.M."/>
            <person name="Schmutz J."/>
            <person name="Jabbour D."/>
            <person name="Luo H."/>
            <person name="Baker S.E."/>
            <person name="Pisabarro A.G."/>
            <person name="Walton J.D."/>
            <person name="Blanchette R.A."/>
            <person name="Henrissat B."/>
            <person name="Martin F."/>
            <person name="Cullen D."/>
            <person name="Hibbett D.S."/>
            <person name="Grigoriev I.V."/>
        </authorList>
    </citation>
    <scope>NUCLEOTIDE SEQUENCE [LARGE SCALE GENOMIC DNA]</scope>
    <source>
        <strain evidence="3">MUCL 33604</strain>
    </source>
</reference>
<evidence type="ECO:0000256" key="1">
    <source>
        <dbReference type="SAM" id="MobiDB-lite"/>
    </source>
</evidence>
<feature type="compositionally biased region" description="Pro residues" evidence="1">
    <location>
        <begin position="1"/>
        <end position="14"/>
    </location>
</feature>
<protein>
    <submittedName>
        <fullName evidence="2">Uncharacterized protein</fullName>
    </submittedName>
</protein>
<dbReference type="EMBL" id="KL197742">
    <property type="protein sequence ID" value="KDQ52087.1"/>
    <property type="molecule type" value="Genomic_DNA"/>
</dbReference>
<name>A0A067PM01_9AGAM</name>
<feature type="region of interest" description="Disordered" evidence="1">
    <location>
        <begin position="74"/>
        <end position="95"/>
    </location>
</feature>
<gene>
    <name evidence="2" type="ORF">JAAARDRAFT_489675</name>
</gene>
<dbReference type="Proteomes" id="UP000027265">
    <property type="component" value="Unassembled WGS sequence"/>
</dbReference>
<evidence type="ECO:0000313" key="2">
    <source>
        <dbReference type="EMBL" id="KDQ52087.1"/>
    </source>
</evidence>
<keyword evidence="3" id="KW-1185">Reference proteome</keyword>
<accession>A0A067PM01</accession>